<reference evidence="3" key="2">
    <citation type="submission" date="2020-09" db="EMBL/GenBank/DDBJ databases">
        <authorList>
            <person name="Sun Q."/>
            <person name="Kim S."/>
        </authorList>
    </citation>
    <scope>NUCLEOTIDE SEQUENCE</scope>
    <source>
        <strain evidence="3">KCTC 32020</strain>
    </source>
</reference>
<dbReference type="Proteomes" id="UP000636453">
    <property type="component" value="Unassembled WGS sequence"/>
</dbReference>
<comment type="caution">
    <text evidence="3">The sequence shown here is derived from an EMBL/GenBank/DDBJ whole genome shotgun (WGS) entry which is preliminary data.</text>
</comment>
<reference evidence="3" key="1">
    <citation type="journal article" date="2014" name="Int. J. Syst. Evol. Microbiol.">
        <title>Complete genome sequence of Corynebacterium casei LMG S-19264T (=DSM 44701T), isolated from a smear-ripened cheese.</title>
        <authorList>
            <consortium name="US DOE Joint Genome Institute (JGI-PGF)"/>
            <person name="Walter F."/>
            <person name="Albersmeier A."/>
            <person name="Kalinowski J."/>
            <person name="Ruckert C."/>
        </authorList>
    </citation>
    <scope>NUCLEOTIDE SEQUENCE</scope>
    <source>
        <strain evidence="3">KCTC 32020</strain>
    </source>
</reference>
<evidence type="ECO:0000313" key="3">
    <source>
        <dbReference type="EMBL" id="GHE32529.1"/>
    </source>
</evidence>
<dbReference type="AlphaFoldDB" id="A0A918Z1K8"/>
<keyword evidence="4" id="KW-1185">Reference proteome</keyword>
<dbReference type="InterPro" id="IPR032710">
    <property type="entry name" value="NTF2-like_dom_sf"/>
</dbReference>
<gene>
    <name evidence="3" type="ORF">GCM10007167_13150</name>
</gene>
<keyword evidence="2" id="KW-0732">Signal</keyword>
<evidence type="ECO:0000256" key="2">
    <source>
        <dbReference type="SAM" id="SignalP"/>
    </source>
</evidence>
<feature type="region of interest" description="Disordered" evidence="1">
    <location>
        <begin position="154"/>
        <end position="178"/>
    </location>
</feature>
<organism evidence="3 4">
    <name type="scientific">Vulcaniibacterium thermophilum</name>
    <dbReference type="NCBI Taxonomy" id="1169913"/>
    <lineage>
        <taxon>Bacteria</taxon>
        <taxon>Pseudomonadati</taxon>
        <taxon>Pseudomonadota</taxon>
        <taxon>Gammaproteobacteria</taxon>
        <taxon>Lysobacterales</taxon>
        <taxon>Lysobacteraceae</taxon>
        <taxon>Vulcaniibacterium</taxon>
    </lineage>
</organism>
<dbReference type="RefSeq" id="WP_146473772.1">
    <property type="nucleotide sequence ID" value="NZ_BNCF01000006.1"/>
</dbReference>
<evidence type="ECO:0000313" key="4">
    <source>
        <dbReference type="Proteomes" id="UP000636453"/>
    </source>
</evidence>
<proteinExistence type="predicted"/>
<dbReference type="EMBL" id="BNCF01000006">
    <property type="protein sequence ID" value="GHE32529.1"/>
    <property type="molecule type" value="Genomic_DNA"/>
</dbReference>
<accession>A0A918Z1K8</accession>
<dbReference type="OrthoDB" id="6385935at2"/>
<sequence length="178" mass="19067">MSVRLALALVLSAIAAPAAAQQAAPPPKLTAEECAVWARELGFARALAEHDAAAFAGHLHEGAAFGVKQPQPQRGREAIALAWAPLIEGKTIRLEWYPTMVVIGGEPDIAMSTGPALYEDLRPGANPRYRLGGFQSVWKRGEDGVWRVLFDDGPRPQPADEAAAAAFRAHRREACPQG</sequence>
<feature type="signal peptide" evidence="2">
    <location>
        <begin position="1"/>
        <end position="20"/>
    </location>
</feature>
<evidence type="ECO:0000256" key="1">
    <source>
        <dbReference type="SAM" id="MobiDB-lite"/>
    </source>
</evidence>
<dbReference type="Gene3D" id="3.10.450.50">
    <property type="match status" value="1"/>
</dbReference>
<name>A0A918Z1K8_9GAMM</name>
<protein>
    <recommendedName>
        <fullName evidence="5">Ketosteroid isomerase homolog</fullName>
    </recommendedName>
</protein>
<dbReference type="SUPFAM" id="SSF54427">
    <property type="entry name" value="NTF2-like"/>
    <property type="match status" value="1"/>
</dbReference>
<evidence type="ECO:0008006" key="5">
    <source>
        <dbReference type="Google" id="ProtNLM"/>
    </source>
</evidence>
<feature type="chain" id="PRO_5036780969" description="Ketosteroid isomerase homolog" evidence="2">
    <location>
        <begin position="21"/>
        <end position="178"/>
    </location>
</feature>